<dbReference type="OMA" id="MCRMKWI"/>
<dbReference type="EnsemblMetazoa" id="ASTEI04952-RA">
    <property type="protein sequence ID" value="ASTEI04952-PA"/>
    <property type="gene ID" value="ASTEI04952"/>
</dbReference>
<feature type="compositionally biased region" description="Basic and acidic residues" evidence="4">
    <location>
        <begin position="53"/>
        <end position="62"/>
    </location>
</feature>
<dbReference type="SMART" id="SM00398">
    <property type="entry name" value="HMG"/>
    <property type="match status" value="1"/>
</dbReference>
<feature type="region of interest" description="Disordered" evidence="4">
    <location>
        <begin position="515"/>
        <end position="582"/>
    </location>
</feature>
<dbReference type="VEuPathDB" id="VectorBase:ASTEI20_036585"/>
<feature type="region of interest" description="Disordered" evidence="4">
    <location>
        <begin position="224"/>
        <end position="259"/>
    </location>
</feature>
<proteinExistence type="predicted"/>
<dbReference type="VEuPathDB" id="VectorBase:ASTEI04952"/>
<dbReference type="InterPro" id="IPR009071">
    <property type="entry name" value="HMG_box_dom"/>
</dbReference>
<evidence type="ECO:0000256" key="4">
    <source>
        <dbReference type="SAM" id="MobiDB-lite"/>
    </source>
</evidence>
<feature type="region of interest" description="Disordered" evidence="4">
    <location>
        <begin position="652"/>
        <end position="721"/>
    </location>
</feature>
<evidence type="ECO:0000256" key="1">
    <source>
        <dbReference type="ARBA" id="ARBA00004123"/>
    </source>
</evidence>
<feature type="compositionally biased region" description="Acidic residues" evidence="4">
    <location>
        <begin position="712"/>
        <end position="721"/>
    </location>
</feature>
<dbReference type="PANTHER" id="PTHR46318">
    <property type="entry name" value="UPSTREAM BINDING TRANSCRIPTION FACTOR"/>
    <property type="match status" value="1"/>
</dbReference>
<accession>A0A182Y916</accession>
<dbReference type="InterPro" id="IPR051762">
    <property type="entry name" value="UBF1"/>
</dbReference>
<feature type="compositionally biased region" description="Basic and acidic residues" evidence="4">
    <location>
        <begin position="532"/>
        <end position="545"/>
    </location>
</feature>
<dbReference type="InterPro" id="IPR036910">
    <property type="entry name" value="HMG_box_dom_sf"/>
</dbReference>
<name>A0A182Y916_ANOST</name>
<dbReference type="SUPFAM" id="SSF47095">
    <property type="entry name" value="HMG-box"/>
    <property type="match status" value="1"/>
</dbReference>
<feature type="compositionally biased region" description="Acidic residues" evidence="4">
    <location>
        <begin position="63"/>
        <end position="74"/>
    </location>
</feature>
<dbReference type="GO" id="GO:0003677">
    <property type="term" value="F:DNA binding"/>
    <property type="evidence" value="ECO:0007669"/>
    <property type="project" value="UniProtKB-UniRule"/>
</dbReference>
<keyword evidence="2" id="KW-0238">DNA-binding</keyword>
<reference evidence="5" key="2">
    <citation type="submission" date="2020-05" db="UniProtKB">
        <authorList>
            <consortium name="EnsemblMetazoa"/>
        </authorList>
    </citation>
    <scope>IDENTIFICATION</scope>
    <source>
        <strain evidence="5">Indian</strain>
    </source>
</reference>
<dbReference type="Proteomes" id="UP000076408">
    <property type="component" value="Unassembled WGS sequence"/>
</dbReference>
<feature type="region of interest" description="Disordered" evidence="4">
    <location>
        <begin position="53"/>
        <end position="78"/>
    </location>
</feature>
<dbReference type="Gene3D" id="1.10.30.10">
    <property type="entry name" value="High mobility group box domain"/>
    <property type="match status" value="1"/>
</dbReference>
<feature type="compositionally biased region" description="Low complexity" evidence="4">
    <location>
        <begin position="238"/>
        <end position="249"/>
    </location>
</feature>
<keyword evidence="6" id="KW-1185">Reference proteome</keyword>
<dbReference type="STRING" id="30069.A0A182Y916"/>
<evidence type="ECO:0000313" key="5">
    <source>
        <dbReference type="EnsemblMetazoa" id="ASTEI04952-PA"/>
    </source>
</evidence>
<reference evidence="6" key="1">
    <citation type="journal article" date="2014" name="Genome Biol.">
        <title>Genome analysis of a major urban malaria vector mosquito, Anopheles stephensi.</title>
        <authorList>
            <person name="Jiang X."/>
            <person name="Peery A."/>
            <person name="Hall A.B."/>
            <person name="Sharma A."/>
            <person name="Chen X.G."/>
            <person name="Waterhouse R.M."/>
            <person name="Komissarov A."/>
            <person name="Riehle M.M."/>
            <person name="Shouche Y."/>
            <person name="Sharakhova M.V."/>
            <person name="Lawson D."/>
            <person name="Pakpour N."/>
            <person name="Arensburger P."/>
            <person name="Davidson V.L."/>
            <person name="Eiglmeier K."/>
            <person name="Emrich S."/>
            <person name="George P."/>
            <person name="Kennedy R.C."/>
            <person name="Mane S.P."/>
            <person name="Maslen G."/>
            <person name="Oringanje C."/>
            <person name="Qi Y."/>
            <person name="Settlage R."/>
            <person name="Tojo M."/>
            <person name="Tubio J.M."/>
            <person name="Unger M.F."/>
            <person name="Wang B."/>
            <person name="Vernick K.D."/>
            <person name="Ribeiro J.M."/>
            <person name="James A.A."/>
            <person name="Michel K."/>
            <person name="Riehle M.A."/>
            <person name="Luckhart S."/>
            <person name="Sharakhov I.V."/>
            <person name="Tu Z."/>
        </authorList>
    </citation>
    <scope>NUCLEOTIDE SEQUENCE [LARGE SCALE GENOMIC DNA]</scope>
    <source>
        <strain evidence="6">Indian</strain>
    </source>
</reference>
<comment type="subcellular location">
    <subcellularLocation>
        <location evidence="1">Nucleus</location>
    </subcellularLocation>
</comment>
<sequence length="721" mass="82148">MCIQKTSRFPTIGGRRSPAYLAAKDDYLWQLDGIRAYGVENILQLINHRNEGFHLPSDHENDSDSEEENEEVEATDTASNWTADDYRKLVTQLRAVLPRKDQRKSKVMLNKIEWDRVAFDDHSPEETRAVTHEIISKIRKHRTLGEMLEDVPQQVDKILATEKPKNPLSAYNFFIKEKFTIYKNKHAGLSTVEVFKLLSKEFSSLSERKKQKYETLAAKAKEEHKQQMEQYYKDHPEAAQQKKSTSQKTTKQRKATAEKPKTITPFALFKLDKKAENAQTTTRELRNQWSELDLKRKLKYIQQAFRTQSENTANALKLTKGEQQLLEQAKGKPGSFPRSTSEYYLKHYAENDTTLTLTAWRKQKMVEYKNLSKLRKLELEIEYRQAKQEYVNKYEAYIEGLADEQARQAEIELLRSFIATKMDKHDRVQCDNRPLMSMMEVSRVENEMVDLPIAESTTLAPKRGKAKDKALANSIKPKPEPTAVASPLKSQPLKSILKSPMTVVPKATVAQEFVVPGTTTSSPNKKRKHSLSGHDSDSSTAEKRSKLSIVTLLNNEETGKTKSDGKANGTKPLPDEPVRPPTNTLEFYREKYFLGKPETCEASFKKLSAARRASIKREMSVAHRKYFKQLQKFLKSVPQKNIELYLQKLKQAERACNRGAESSSEDEDDGHVSSLAKGTPKQEPQTSSSSSEDEDDAAAASAKPQNGANNREEDDESSSDE</sequence>
<feature type="compositionally biased region" description="Basic and acidic residues" evidence="4">
    <location>
        <begin position="224"/>
        <end position="237"/>
    </location>
</feature>
<organism evidence="5 6">
    <name type="scientific">Anopheles stephensi</name>
    <name type="common">Indo-Pakistan malaria mosquito</name>
    <dbReference type="NCBI Taxonomy" id="30069"/>
    <lineage>
        <taxon>Eukaryota</taxon>
        <taxon>Metazoa</taxon>
        <taxon>Ecdysozoa</taxon>
        <taxon>Arthropoda</taxon>
        <taxon>Hexapoda</taxon>
        <taxon>Insecta</taxon>
        <taxon>Pterygota</taxon>
        <taxon>Neoptera</taxon>
        <taxon>Endopterygota</taxon>
        <taxon>Diptera</taxon>
        <taxon>Nematocera</taxon>
        <taxon>Culicoidea</taxon>
        <taxon>Culicidae</taxon>
        <taxon>Anophelinae</taxon>
        <taxon>Anopheles</taxon>
    </lineage>
</organism>
<evidence type="ECO:0000256" key="3">
    <source>
        <dbReference type="ARBA" id="ARBA00023242"/>
    </source>
</evidence>
<evidence type="ECO:0000256" key="2">
    <source>
        <dbReference type="ARBA" id="ARBA00023125"/>
    </source>
</evidence>
<dbReference type="AlphaFoldDB" id="A0A182Y916"/>
<dbReference type="PANTHER" id="PTHR46318:SF3">
    <property type="entry name" value="UPSTREAM BINDING TRANSCRIPTION FACTOR"/>
    <property type="match status" value="1"/>
</dbReference>
<dbReference type="Pfam" id="PF00505">
    <property type="entry name" value="HMG_box"/>
    <property type="match status" value="1"/>
</dbReference>
<dbReference type="VEuPathDB" id="VectorBase:ASTE001270"/>
<keyword evidence="3" id="KW-0539">Nucleus</keyword>
<protein>
    <submittedName>
        <fullName evidence="5">Uncharacterized protein</fullName>
    </submittedName>
</protein>
<feature type="region of interest" description="Disordered" evidence="4">
    <location>
        <begin position="455"/>
        <end position="489"/>
    </location>
</feature>
<dbReference type="PROSITE" id="PS50118">
    <property type="entry name" value="HMG_BOX_2"/>
    <property type="match status" value="1"/>
</dbReference>
<dbReference type="GO" id="GO:0005634">
    <property type="term" value="C:nucleus"/>
    <property type="evidence" value="ECO:0007669"/>
    <property type="project" value="UniProtKB-SubCell"/>
</dbReference>
<evidence type="ECO:0000313" key="6">
    <source>
        <dbReference type="Proteomes" id="UP000076408"/>
    </source>
</evidence>